<evidence type="ECO:0000313" key="2">
    <source>
        <dbReference type="EMBL" id="POM62331.1"/>
    </source>
</evidence>
<dbReference type="Proteomes" id="UP000237271">
    <property type="component" value="Unassembled WGS sequence"/>
</dbReference>
<keyword evidence="3" id="KW-1185">Reference proteome</keyword>
<reference evidence="2 3" key="1">
    <citation type="journal article" date="2017" name="Genome Biol. Evol.">
        <title>Phytophthora megakarya and P. palmivora, closely related causal agents of cacao black pod rot, underwent increases in genome sizes and gene numbers by different mechanisms.</title>
        <authorList>
            <person name="Ali S.S."/>
            <person name="Shao J."/>
            <person name="Lary D.J."/>
            <person name="Kronmiller B."/>
            <person name="Shen D."/>
            <person name="Strem M.D."/>
            <person name="Amoako-Attah I."/>
            <person name="Akrofi A.Y."/>
            <person name="Begoude B.A."/>
            <person name="Ten Hoopen G.M."/>
            <person name="Coulibaly K."/>
            <person name="Kebe B.I."/>
            <person name="Melnick R.L."/>
            <person name="Guiltinan M.J."/>
            <person name="Tyler B.M."/>
            <person name="Meinhardt L.W."/>
            <person name="Bailey B.A."/>
        </authorList>
    </citation>
    <scope>NUCLEOTIDE SEQUENCE [LARGE SCALE GENOMIC DNA]</scope>
    <source>
        <strain evidence="3">sbr112.9</strain>
    </source>
</reference>
<sequence>MTDPSVFLPEAQLHGEASQPEIQPDTKAQGRRKPNMTDGDRLLMADFLLKHSQGESRLPRAVITAAADKFQVHRNTVSRIWNLMKVAMDAGASTDVVLKQVLSKKRGNCGRKKKDYSAALERVKQLPLNQRGSIRALSSAVGVPRTTLFRLLRNEDSAGNPDTAVDHEETSFETKPTIANAIKPALSDKNKRDRLRFCYDKMQPNGVFDNMFNVVHINTKWCSLPGSRDTKKMKWLSHRCRTEHTPVPVRLVGTKQQRKSDECFEC</sequence>
<organism evidence="2 3">
    <name type="scientific">Phytophthora palmivora</name>
    <dbReference type="NCBI Taxonomy" id="4796"/>
    <lineage>
        <taxon>Eukaryota</taxon>
        <taxon>Sar</taxon>
        <taxon>Stramenopiles</taxon>
        <taxon>Oomycota</taxon>
        <taxon>Peronosporomycetes</taxon>
        <taxon>Peronosporales</taxon>
        <taxon>Peronosporaceae</taxon>
        <taxon>Phytophthora</taxon>
    </lineage>
</organism>
<gene>
    <name evidence="2" type="ORF">PHPALM_28526</name>
</gene>
<name>A0A2P4X9V0_9STRA</name>
<dbReference type="PANTHER" id="PTHR33889:SF7">
    <property type="entry name" value="OS04G0681850 PROTEIN"/>
    <property type="match status" value="1"/>
</dbReference>
<evidence type="ECO:0000313" key="3">
    <source>
        <dbReference type="Proteomes" id="UP000237271"/>
    </source>
</evidence>
<protein>
    <submittedName>
        <fullName evidence="2">Tranposase</fullName>
    </submittedName>
</protein>
<dbReference type="OrthoDB" id="96219at2759"/>
<dbReference type="AlphaFoldDB" id="A0A2P4X9V0"/>
<proteinExistence type="predicted"/>
<dbReference type="EMBL" id="NCKW01015600">
    <property type="protein sequence ID" value="POM62331.1"/>
    <property type="molecule type" value="Genomic_DNA"/>
</dbReference>
<evidence type="ECO:0000256" key="1">
    <source>
        <dbReference type="SAM" id="MobiDB-lite"/>
    </source>
</evidence>
<dbReference type="PANTHER" id="PTHR33889">
    <property type="entry name" value="OS04G0681850 PROTEIN"/>
    <property type="match status" value="1"/>
</dbReference>
<accession>A0A2P4X9V0</accession>
<comment type="caution">
    <text evidence="2">The sequence shown here is derived from an EMBL/GenBank/DDBJ whole genome shotgun (WGS) entry which is preliminary data.</text>
</comment>
<feature type="region of interest" description="Disordered" evidence="1">
    <location>
        <begin position="1"/>
        <end position="37"/>
    </location>
</feature>